<evidence type="ECO:0000313" key="2">
    <source>
        <dbReference type="Proteomes" id="UP000887563"/>
    </source>
</evidence>
<keyword evidence="2" id="KW-1185">Reference proteome</keyword>
<feature type="region of interest" description="Disordered" evidence="1">
    <location>
        <begin position="1"/>
        <end position="56"/>
    </location>
</feature>
<protein>
    <submittedName>
        <fullName evidence="3">Uncharacterized protein</fullName>
    </submittedName>
</protein>
<reference evidence="3" key="1">
    <citation type="submission" date="2022-11" db="UniProtKB">
        <authorList>
            <consortium name="WormBaseParasite"/>
        </authorList>
    </citation>
    <scope>IDENTIFICATION</scope>
</reference>
<name>A0A914LQI0_MELIC</name>
<feature type="compositionally biased region" description="Polar residues" evidence="1">
    <location>
        <begin position="46"/>
        <end position="56"/>
    </location>
</feature>
<feature type="compositionally biased region" description="Basic and acidic residues" evidence="1">
    <location>
        <begin position="8"/>
        <end position="30"/>
    </location>
</feature>
<accession>A0A914LQI0</accession>
<evidence type="ECO:0000256" key="1">
    <source>
        <dbReference type="SAM" id="MobiDB-lite"/>
    </source>
</evidence>
<evidence type="ECO:0000313" key="3">
    <source>
        <dbReference type="WBParaSite" id="Minc3s00762g17004"/>
    </source>
</evidence>
<dbReference type="WBParaSite" id="Minc3s00762g17004">
    <property type="protein sequence ID" value="Minc3s00762g17004"/>
    <property type="gene ID" value="Minc3s00762g17004"/>
</dbReference>
<dbReference type="Proteomes" id="UP000887563">
    <property type="component" value="Unplaced"/>
</dbReference>
<sequence length="251" mass="28880">MLLGGNDLKPKHLEKETLEASDSVLDKDNEAEAIAAETNQDKESDPQPSEVVSNQKEVADNEKLIEILHLLKEGSADTICFKEHNVHQQGIFDLLKHLVQHMMANKQTVETLIEKTKTLIDTIGGEDKDQLKNHFDQVKQRFDSRKLEIKLHYIQDINKHGKEIIEDIEGKIYFFLFLNFWQISNTLKKSAEMNLKNPVTEAHLLSNNFETESGRKHLIDQQLKIADCLMNKLVIKLENILLKSMLENDQT</sequence>
<dbReference type="AlphaFoldDB" id="A0A914LQI0"/>
<organism evidence="2 3">
    <name type="scientific">Meloidogyne incognita</name>
    <name type="common">Southern root-knot nematode worm</name>
    <name type="synonym">Oxyuris incognita</name>
    <dbReference type="NCBI Taxonomy" id="6306"/>
    <lineage>
        <taxon>Eukaryota</taxon>
        <taxon>Metazoa</taxon>
        <taxon>Ecdysozoa</taxon>
        <taxon>Nematoda</taxon>
        <taxon>Chromadorea</taxon>
        <taxon>Rhabditida</taxon>
        <taxon>Tylenchina</taxon>
        <taxon>Tylenchomorpha</taxon>
        <taxon>Tylenchoidea</taxon>
        <taxon>Meloidogynidae</taxon>
        <taxon>Meloidogyninae</taxon>
        <taxon>Meloidogyne</taxon>
        <taxon>Meloidogyne incognita group</taxon>
    </lineage>
</organism>
<proteinExistence type="predicted"/>